<dbReference type="EMBL" id="SMGI01000002">
    <property type="protein sequence ID" value="TCK67922.1"/>
    <property type="molecule type" value="Genomic_DNA"/>
</dbReference>
<evidence type="ECO:0000313" key="2">
    <source>
        <dbReference type="EMBL" id="TCK67922.1"/>
    </source>
</evidence>
<organism evidence="2 3">
    <name type="scientific">Winogradskyella wandonensis</name>
    <dbReference type="NCBI Taxonomy" id="1442586"/>
    <lineage>
        <taxon>Bacteria</taxon>
        <taxon>Pseudomonadati</taxon>
        <taxon>Bacteroidota</taxon>
        <taxon>Flavobacteriia</taxon>
        <taxon>Flavobacteriales</taxon>
        <taxon>Flavobacteriaceae</taxon>
        <taxon>Winogradskyella</taxon>
    </lineage>
</organism>
<reference evidence="2 3" key="1">
    <citation type="journal article" date="2015" name="Stand. Genomic Sci.">
        <title>Genomic Encyclopedia of Bacterial and Archaeal Type Strains, Phase III: the genomes of soil and plant-associated and newly described type strains.</title>
        <authorList>
            <person name="Whitman W.B."/>
            <person name="Woyke T."/>
            <person name="Klenk H.P."/>
            <person name="Zhou Y."/>
            <person name="Lilburn T.G."/>
            <person name="Beck B.J."/>
            <person name="De Vos P."/>
            <person name="Vandamme P."/>
            <person name="Eisen J.A."/>
            <person name="Garrity G."/>
            <person name="Hugenholtz P."/>
            <person name="Kyrpides N.C."/>
        </authorList>
    </citation>
    <scope>NUCLEOTIDE SEQUENCE [LARGE SCALE GENOMIC DNA]</scope>
    <source>
        <strain evidence="2 3">CECT 8445</strain>
    </source>
</reference>
<dbReference type="Proteomes" id="UP000295714">
    <property type="component" value="Unassembled WGS sequence"/>
</dbReference>
<name>A0A4R1KSA9_9FLAO</name>
<evidence type="ECO:0000313" key="3">
    <source>
        <dbReference type="Proteomes" id="UP000295714"/>
    </source>
</evidence>
<keyword evidence="1" id="KW-0175">Coiled coil</keyword>
<proteinExistence type="predicted"/>
<keyword evidence="3" id="KW-1185">Reference proteome</keyword>
<feature type="coiled-coil region" evidence="1">
    <location>
        <begin position="3"/>
        <end position="39"/>
    </location>
</feature>
<gene>
    <name evidence="2" type="ORF">DFQ05_1705</name>
</gene>
<evidence type="ECO:0000256" key="1">
    <source>
        <dbReference type="SAM" id="Coils"/>
    </source>
</evidence>
<accession>A0A4R1KSA9</accession>
<dbReference type="RefSeq" id="WP_132704943.1">
    <property type="nucleotide sequence ID" value="NZ_SMGI01000002.1"/>
</dbReference>
<comment type="caution">
    <text evidence="2">The sequence shown here is derived from an EMBL/GenBank/DDBJ whole genome shotgun (WGS) entry which is preliminary data.</text>
</comment>
<protein>
    <submittedName>
        <fullName evidence="2">Uncharacterized protein</fullName>
    </submittedName>
</protein>
<dbReference type="AlphaFoldDB" id="A0A4R1KSA9"/>
<sequence>MKKSLLEKLVILVEEQVEKAETEKERTENIQLLKELTEEQKNKKQNFSDHLLWSLLKNLATHEAIEAIKSFLSG</sequence>